<evidence type="ECO:0000259" key="1">
    <source>
        <dbReference type="Pfam" id="PF04961"/>
    </source>
</evidence>
<accession>A0A179EPW9</accession>
<dbReference type="EMBL" id="LWMN01000014">
    <property type="protein sequence ID" value="OAQ55291.1"/>
    <property type="molecule type" value="Genomic_DNA"/>
</dbReference>
<dbReference type="SUPFAM" id="SSF101262">
    <property type="entry name" value="Methenyltetrahydrofolate cyclohydrolase-like"/>
    <property type="match status" value="1"/>
</dbReference>
<dbReference type="AlphaFoldDB" id="A0A179EPW9"/>
<dbReference type="Pfam" id="PF04961">
    <property type="entry name" value="FTCD_C"/>
    <property type="match status" value="1"/>
</dbReference>
<feature type="domain" description="Cyclodeaminase/cyclohydrolase" evidence="1">
    <location>
        <begin position="8"/>
        <end position="185"/>
    </location>
</feature>
<organism evidence="2 3">
    <name type="scientific">Enterococcus thailandicus</name>
    <dbReference type="NCBI Taxonomy" id="417368"/>
    <lineage>
        <taxon>Bacteria</taxon>
        <taxon>Bacillati</taxon>
        <taxon>Bacillota</taxon>
        <taxon>Bacilli</taxon>
        <taxon>Lactobacillales</taxon>
        <taxon>Enterococcaceae</taxon>
        <taxon>Enterococcus</taxon>
    </lineage>
</organism>
<gene>
    <name evidence="2" type="ORF">A6E74_09210</name>
</gene>
<keyword evidence="3" id="KW-1185">Reference proteome</keyword>
<dbReference type="KEGG" id="eth:CK496_05185"/>
<protein>
    <submittedName>
        <fullName evidence="2">Sugar ABC transporter substrate-binding protein</fullName>
    </submittedName>
</protein>
<proteinExistence type="predicted"/>
<dbReference type="GO" id="GO:0003824">
    <property type="term" value="F:catalytic activity"/>
    <property type="evidence" value="ECO:0007669"/>
    <property type="project" value="InterPro"/>
</dbReference>
<dbReference type="Gene3D" id="1.20.120.680">
    <property type="entry name" value="Formiminotetrahydrofolate cyclodeaminase monomer, up-and-down helical bundle"/>
    <property type="match status" value="1"/>
</dbReference>
<dbReference type="GeneID" id="77487030"/>
<reference evidence="2 3" key="1">
    <citation type="submission" date="2016-04" db="EMBL/GenBank/DDBJ databases">
        <title>Draft genome of an Enterococcus thailandicus strain isolated from bovine feces.</title>
        <authorList>
            <person name="Beukers A.G."/>
            <person name="Zaheer R."/>
            <person name="Goji N."/>
            <person name="Cook S.R."/>
            <person name="Amoako K."/>
            <person name="Chaves A.V."/>
            <person name="Ward M.P."/>
            <person name="Mcallister T.A."/>
        </authorList>
    </citation>
    <scope>NUCLEOTIDE SEQUENCE [LARGE SCALE GENOMIC DNA]</scope>
    <source>
        <strain evidence="2 3">F0711D 46</strain>
    </source>
</reference>
<comment type="caution">
    <text evidence="2">The sequence shown here is derived from an EMBL/GenBank/DDBJ whole genome shotgun (WGS) entry which is preliminary data.</text>
</comment>
<name>A0A179EPW9_ENTTH</name>
<dbReference type="RefSeq" id="WP_067484342.1">
    <property type="nucleotide sequence ID" value="NZ_CP023074.1"/>
</dbReference>
<sequence>MKLIDQKVKEFVTVLGSDAPAPGGGSASALAGAMGISLTKMVTELTIGKKKYAEFAEEMSAAQQEATRLQSAFVRAIDEDTEAFNKVSAVFTMPKDTEEEKELRKQTMQRALEGATQTPFKMMEIAVEALKVTRELIGKSNTNAASDLGVAALNLKSALQGAWLNVLINLSGVKDEAFVTRYKEKGNALLSEGMSLADEIYTAIEKIV</sequence>
<dbReference type="InterPro" id="IPR036178">
    <property type="entry name" value="Formintransfe-cycloase-like_sf"/>
</dbReference>
<evidence type="ECO:0000313" key="3">
    <source>
        <dbReference type="Proteomes" id="UP000078516"/>
    </source>
</evidence>
<evidence type="ECO:0000313" key="2">
    <source>
        <dbReference type="EMBL" id="OAQ55291.1"/>
    </source>
</evidence>
<dbReference type="Proteomes" id="UP000078516">
    <property type="component" value="Unassembled WGS sequence"/>
</dbReference>
<dbReference type="InterPro" id="IPR007044">
    <property type="entry name" value="Cyclodeamin/CycHdrlase"/>
</dbReference>